<gene>
    <name evidence="1" type="ORF">Poly51_18630</name>
</gene>
<name>A0A5C6FED8_9BACT</name>
<proteinExistence type="predicted"/>
<organism evidence="1 2">
    <name type="scientific">Rubripirellula tenax</name>
    <dbReference type="NCBI Taxonomy" id="2528015"/>
    <lineage>
        <taxon>Bacteria</taxon>
        <taxon>Pseudomonadati</taxon>
        <taxon>Planctomycetota</taxon>
        <taxon>Planctomycetia</taxon>
        <taxon>Pirellulales</taxon>
        <taxon>Pirellulaceae</taxon>
        <taxon>Rubripirellula</taxon>
    </lineage>
</organism>
<keyword evidence="2" id="KW-1185">Reference proteome</keyword>
<protein>
    <submittedName>
        <fullName evidence="1">Uncharacterized protein</fullName>
    </submittedName>
</protein>
<dbReference type="AlphaFoldDB" id="A0A5C6FED8"/>
<accession>A0A5C6FED8</accession>
<dbReference type="Proteomes" id="UP000318288">
    <property type="component" value="Unassembled WGS sequence"/>
</dbReference>
<dbReference type="RefSeq" id="WP_146456425.1">
    <property type="nucleotide sequence ID" value="NZ_SJPW01000002.1"/>
</dbReference>
<evidence type="ECO:0000313" key="1">
    <source>
        <dbReference type="EMBL" id="TWU59077.1"/>
    </source>
</evidence>
<comment type="caution">
    <text evidence="1">The sequence shown here is derived from an EMBL/GenBank/DDBJ whole genome shotgun (WGS) entry which is preliminary data.</text>
</comment>
<dbReference type="EMBL" id="SJPW01000002">
    <property type="protein sequence ID" value="TWU59077.1"/>
    <property type="molecule type" value="Genomic_DNA"/>
</dbReference>
<dbReference type="OrthoDB" id="299912at2"/>
<evidence type="ECO:0000313" key="2">
    <source>
        <dbReference type="Proteomes" id="UP000318288"/>
    </source>
</evidence>
<reference evidence="1 2" key="1">
    <citation type="submission" date="2019-02" db="EMBL/GenBank/DDBJ databases">
        <title>Deep-cultivation of Planctomycetes and their phenomic and genomic characterization uncovers novel biology.</title>
        <authorList>
            <person name="Wiegand S."/>
            <person name="Jogler M."/>
            <person name="Boedeker C."/>
            <person name="Pinto D."/>
            <person name="Vollmers J."/>
            <person name="Rivas-Marin E."/>
            <person name="Kohn T."/>
            <person name="Peeters S.H."/>
            <person name="Heuer A."/>
            <person name="Rast P."/>
            <person name="Oberbeckmann S."/>
            <person name="Bunk B."/>
            <person name="Jeske O."/>
            <person name="Meyerdierks A."/>
            <person name="Storesund J.E."/>
            <person name="Kallscheuer N."/>
            <person name="Luecker S."/>
            <person name="Lage O.M."/>
            <person name="Pohl T."/>
            <person name="Merkel B.J."/>
            <person name="Hornburger P."/>
            <person name="Mueller R.-W."/>
            <person name="Bruemmer F."/>
            <person name="Labrenz M."/>
            <person name="Spormann A.M."/>
            <person name="Op Den Camp H."/>
            <person name="Overmann J."/>
            <person name="Amann R."/>
            <person name="Jetten M.S.M."/>
            <person name="Mascher T."/>
            <person name="Medema M.H."/>
            <person name="Devos D.P."/>
            <person name="Kaster A.-K."/>
            <person name="Ovreas L."/>
            <person name="Rohde M."/>
            <person name="Galperin M.Y."/>
            <person name="Jogler C."/>
        </authorList>
    </citation>
    <scope>NUCLEOTIDE SEQUENCE [LARGE SCALE GENOMIC DNA]</scope>
    <source>
        <strain evidence="1 2">Poly51</strain>
    </source>
</reference>
<sequence length="160" mass="18196">MNTSLNDIDLQAFGEMIEMQGLSHRSKMRIMDSDERLVDYLNKCNQQGVRSSKRFPTLTRLADFCSCYPSTINRIASGDTLNPSRRTISLLNVFAGICPYVALNDDYYDELNYRIKDANKWMAATSPSDNADLMTSLKRGISTRANRRARARRAKRSQVA</sequence>